<dbReference type="InterPro" id="IPR013656">
    <property type="entry name" value="PAS_4"/>
</dbReference>
<dbReference type="SMART" id="SM00091">
    <property type="entry name" value="PAS"/>
    <property type="match status" value="1"/>
</dbReference>
<dbReference type="Pfam" id="PF00990">
    <property type="entry name" value="GGDEF"/>
    <property type="match status" value="1"/>
</dbReference>
<dbReference type="SUPFAM" id="SSF55073">
    <property type="entry name" value="Nucleotide cyclase"/>
    <property type="match status" value="1"/>
</dbReference>
<dbReference type="SUPFAM" id="SSF55785">
    <property type="entry name" value="PYP-like sensor domain (PAS domain)"/>
    <property type="match status" value="1"/>
</dbReference>
<gene>
    <name evidence="5" type="ORF">RM544_07780</name>
</gene>
<name>A0AAW8QZI5_9ALTE</name>
<dbReference type="Gene3D" id="3.30.70.270">
    <property type="match status" value="1"/>
</dbReference>
<dbReference type="CDD" id="cd00130">
    <property type="entry name" value="PAS"/>
    <property type="match status" value="1"/>
</dbReference>
<dbReference type="InterPro" id="IPR035965">
    <property type="entry name" value="PAS-like_dom_sf"/>
</dbReference>
<dbReference type="EC" id="2.7.7.65" evidence="2"/>
<dbReference type="GO" id="GO:0052621">
    <property type="term" value="F:diguanylate cyclase activity"/>
    <property type="evidence" value="ECO:0007669"/>
    <property type="project" value="UniProtKB-EC"/>
</dbReference>
<evidence type="ECO:0000259" key="4">
    <source>
        <dbReference type="PROSITE" id="PS50887"/>
    </source>
</evidence>
<dbReference type="InterPro" id="IPR050469">
    <property type="entry name" value="Diguanylate_Cyclase"/>
</dbReference>
<dbReference type="InterPro" id="IPR000160">
    <property type="entry name" value="GGDEF_dom"/>
</dbReference>
<dbReference type="Proteomes" id="UP001249020">
    <property type="component" value="Unassembled WGS sequence"/>
</dbReference>
<dbReference type="Pfam" id="PF08448">
    <property type="entry name" value="PAS_4"/>
    <property type="match status" value="1"/>
</dbReference>
<comment type="caution">
    <text evidence="5">The sequence shown here is derived from an EMBL/GenBank/DDBJ whole genome shotgun (WGS) entry which is preliminary data.</text>
</comment>
<dbReference type="InterPro" id="IPR000014">
    <property type="entry name" value="PAS"/>
</dbReference>
<dbReference type="RefSeq" id="WP_311361195.1">
    <property type="nucleotide sequence ID" value="NZ_JAVRIE010000002.1"/>
</dbReference>
<evidence type="ECO:0000313" key="6">
    <source>
        <dbReference type="Proteomes" id="UP001249020"/>
    </source>
</evidence>
<evidence type="ECO:0000256" key="1">
    <source>
        <dbReference type="ARBA" id="ARBA00001946"/>
    </source>
</evidence>
<dbReference type="AlphaFoldDB" id="A0AAW8QZI5"/>
<accession>A0AAW8QZI5</accession>
<dbReference type="InterPro" id="IPR029787">
    <property type="entry name" value="Nucleotide_cyclase"/>
</dbReference>
<dbReference type="PANTHER" id="PTHR45138">
    <property type="entry name" value="REGULATORY COMPONENTS OF SENSORY TRANSDUCTION SYSTEM"/>
    <property type="match status" value="1"/>
</dbReference>
<reference evidence="5 6" key="1">
    <citation type="submission" date="2023-09" db="EMBL/GenBank/DDBJ databases">
        <authorList>
            <person name="Rey-Velasco X."/>
        </authorList>
    </citation>
    <scope>NUCLEOTIDE SEQUENCE [LARGE SCALE GENOMIC DNA]</scope>
    <source>
        <strain evidence="5 6">W409</strain>
    </source>
</reference>
<evidence type="ECO:0000256" key="2">
    <source>
        <dbReference type="ARBA" id="ARBA00012528"/>
    </source>
</evidence>
<dbReference type="CDD" id="cd01949">
    <property type="entry name" value="GGDEF"/>
    <property type="match status" value="1"/>
</dbReference>
<sequence length="323" mass="37049">MSNIASEMANMHWQHDLLSSIEVGIIVLDKDYNVEVWNQFMENHSDVRPSQIAGKNVFKFFPEVDEQWFKRKCEPVFSMGTPAFIIWEQRPYVFKFGTSRPITSTSDVMYQNVTIFPLASTSGKTDRICVLVYDVTDQAVAKKNIEGLNQRLQEVSRVDGLTGLFNRRYWQERYEREFKMAVRNKPDICAIMLDIDHFKKVNDTYGHHAGDLVIQRLANLVKLATRETDITGRYGGEEFSIVLPDTTERKAKIVAERLRKLVSLDAVAYEDINIKYTISVGIAQFSPKYTQASQWLEDADKALYQAKEGGRNQVVLASEVKPT</sequence>
<protein>
    <recommendedName>
        <fullName evidence="2">diguanylate cyclase</fullName>
        <ecNumber evidence="2">2.7.7.65</ecNumber>
    </recommendedName>
</protein>
<dbReference type="SMART" id="SM00267">
    <property type="entry name" value="GGDEF"/>
    <property type="match status" value="1"/>
</dbReference>
<dbReference type="InterPro" id="IPR043128">
    <property type="entry name" value="Rev_trsase/Diguanyl_cyclase"/>
</dbReference>
<dbReference type="EMBL" id="JAVRIE010000002">
    <property type="protein sequence ID" value="MDT0582436.1"/>
    <property type="molecule type" value="Genomic_DNA"/>
</dbReference>
<evidence type="ECO:0000256" key="3">
    <source>
        <dbReference type="ARBA" id="ARBA00034247"/>
    </source>
</evidence>
<feature type="domain" description="GGDEF" evidence="4">
    <location>
        <begin position="186"/>
        <end position="319"/>
    </location>
</feature>
<organism evidence="5 6">
    <name type="scientific">Brumicola blandensis</name>
    <dbReference type="NCBI Taxonomy" id="3075611"/>
    <lineage>
        <taxon>Bacteria</taxon>
        <taxon>Pseudomonadati</taxon>
        <taxon>Pseudomonadota</taxon>
        <taxon>Gammaproteobacteria</taxon>
        <taxon>Alteromonadales</taxon>
        <taxon>Alteromonadaceae</taxon>
        <taxon>Brumicola</taxon>
    </lineage>
</organism>
<keyword evidence="6" id="KW-1185">Reference proteome</keyword>
<comment type="catalytic activity">
    <reaction evidence="3">
        <text>2 GTP = 3',3'-c-di-GMP + 2 diphosphate</text>
        <dbReference type="Rhea" id="RHEA:24898"/>
        <dbReference type="ChEBI" id="CHEBI:33019"/>
        <dbReference type="ChEBI" id="CHEBI:37565"/>
        <dbReference type="ChEBI" id="CHEBI:58805"/>
        <dbReference type="EC" id="2.7.7.65"/>
    </reaction>
</comment>
<dbReference type="NCBIfam" id="TIGR00254">
    <property type="entry name" value="GGDEF"/>
    <property type="match status" value="1"/>
</dbReference>
<dbReference type="PROSITE" id="PS50887">
    <property type="entry name" value="GGDEF"/>
    <property type="match status" value="1"/>
</dbReference>
<comment type="cofactor">
    <cofactor evidence="1">
        <name>Mg(2+)</name>
        <dbReference type="ChEBI" id="CHEBI:18420"/>
    </cofactor>
</comment>
<dbReference type="Gene3D" id="3.30.450.20">
    <property type="entry name" value="PAS domain"/>
    <property type="match status" value="1"/>
</dbReference>
<evidence type="ECO:0000313" key="5">
    <source>
        <dbReference type="EMBL" id="MDT0582436.1"/>
    </source>
</evidence>
<dbReference type="PANTHER" id="PTHR45138:SF9">
    <property type="entry name" value="DIGUANYLATE CYCLASE DGCM-RELATED"/>
    <property type="match status" value="1"/>
</dbReference>
<proteinExistence type="predicted"/>
<dbReference type="FunFam" id="3.30.70.270:FF:000001">
    <property type="entry name" value="Diguanylate cyclase domain protein"/>
    <property type="match status" value="1"/>
</dbReference>